<evidence type="ECO:0000313" key="3">
    <source>
        <dbReference type="Proteomes" id="UP000050792"/>
    </source>
</evidence>
<evidence type="ECO:0000256" key="1">
    <source>
        <dbReference type="ARBA" id="ARBA00010932"/>
    </source>
</evidence>
<dbReference type="PANTHER" id="PTHR31545">
    <property type="entry name" value="SEEDY PROTEIN A/C FAMILY MEMBER"/>
    <property type="match status" value="1"/>
</dbReference>
<sequence length="347" mass="40312">MSIVWFDSISRQRFSCKRPCENNNFCNKKRKNYRHTPISRKSQITQSSGPNSVTQSPYVVAPSIQKLRENILNAYVVKETEMIAFFHLLEDTTIKKFLAFDMCFKCADNFSIAYVFAYFKRCNLSIQEYNRMNFFCCLYLVHDIEEDDSDHKYEIFPWALGSFWRQKLPSFSRQKEALWARMGYRAVVSYRCCKEVCLVSFSTLTKLMSIFPSHPVWSRNRLPHHGGAIRSYLKASDSNIPQGPNSLPRLCDACKLFYTRNTVPECLIASENLITPENSPNLNDSAFHSLFEDNSCSSFRNENGLNINTGFQPYDSCCNESWLSQETYCYERTISGAENEYCLTDEE</sequence>
<evidence type="ECO:0000313" key="4">
    <source>
        <dbReference type="WBParaSite" id="SRDH1_28800.2"/>
    </source>
</evidence>
<evidence type="ECO:0000256" key="2">
    <source>
        <dbReference type="ARBA" id="ARBA00023306"/>
    </source>
</evidence>
<name>A0AA85EYU7_9TREM</name>
<keyword evidence="2" id="KW-0131">Cell cycle</keyword>
<proteinExistence type="inferred from homology"/>
<dbReference type="Pfam" id="PF11357">
    <property type="entry name" value="Spy1"/>
    <property type="match status" value="1"/>
</dbReference>
<dbReference type="InterPro" id="IPR052316">
    <property type="entry name" value="Speedy-Ringo_regulator"/>
</dbReference>
<reference evidence="4" key="2">
    <citation type="submission" date="2023-11" db="UniProtKB">
        <authorList>
            <consortium name="WormBaseParasite"/>
        </authorList>
    </citation>
    <scope>IDENTIFICATION</scope>
</reference>
<dbReference type="GO" id="GO:0019901">
    <property type="term" value="F:protein kinase binding"/>
    <property type="evidence" value="ECO:0007669"/>
    <property type="project" value="InterPro"/>
</dbReference>
<comment type="similarity">
    <text evidence="1">Belongs to the Speedy/Ringo family.</text>
</comment>
<dbReference type="Proteomes" id="UP000050792">
    <property type="component" value="Unassembled WGS sequence"/>
</dbReference>
<dbReference type="WBParaSite" id="SRDH1_28800.2">
    <property type="protein sequence ID" value="SRDH1_28800.2"/>
    <property type="gene ID" value="SRDH1_28800"/>
</dbReference>
<dbReference type="AlphaFoldDB" id="A0AA85EYU7"/>
<protein>
    <submittedName>
        <fullName evidence="4">Speedy protein A</fullName>
    </submittedName>
</protein>
<organism evidence="3 4">
    <name type="scientific">Schistosoma rodhaini</name>
    <dbReference type="NCBI Taxonomy" id="6188"/>
    <lineage>
        <taxon>Eukaryota</taxon>
        <taxon>Metazoa</taxon>
        <taxon>Spiralia</taxon>
        <taxon>Lophotrochozoa</taxon>
        <taxon>Platyhelminthes</taxon>
        <taxon>Trematoda</taxon>
        <taxon>Digenea</taxon>
        <taxon>Strigeidida</taxon>
        <taxon>Schistosomatoidea</taxon>
        <taxon>Schistosomatidae</taxon>
        <taxon>Schistosoma</taxon>
    </lineage>
</organism>
<dbReference type="InterPro" id="IPR020984">
    <property type="entry name" value="Speedy"/>
</dbReference>
<accession>A0AA85EYU7</accession>
<reference evidence="3" key="1">
    <citation type="submission" date="2022-06" db="EMBL/GenBank/DDBJ databases">
        <authorList>
            <person name="Berger JAMES D."/>
            <person name="Berger JAMES D."/>
        </authorList>
    </citation>
    <scope>NUCLEOTIDE SEQUENCE [LARGE SCALE GENOMIC DNA]</scope>
</reference>
<dbReference type="PANTHER" id="PTHR31545:SF5">
    <property type="entry name" value="SPEEDY PROTEIN A"/>
    <property type="match status" value="1"/>
</dbReference>
<keyword evidence="3" id="KW-1185">Reference proteome</keyword>